<feature type="transmembrane region" description="Helical" evidence="6">
    <location>
        <begin position="93"/>
        <end position="122"/>
    </location>
</feature>
<feature type="transmembrane region" description="Helical" evidence="6">
    <location>
        <begin position="296"/>
        <end position="314"/>
    </location>
</feature>
<feature type="transmembrane region" description="Helical" evidence="6">
    <location>
        <begin position="17"/>
        <end position="36"/>
    </location>
</feature>
<feature type="transmembrane region" description="Helical" evidence="6">
    <location>
        <begin position="129"/>
        <end position="148"/>
    </location>
</feature>
<gene>
    <name evidence="7" type="ORF">SAMN02746064_01154</name>
</gene>
<dbReference type="EMBL" id="FQTU01000006">
    <property type="protein sequence ID" value="SHE75776.1"/>
    <property type="molecule type" value="Genomic_DNA"/>
</dbReference>
<evidence type="ECO:0000256" key="1">
    <source>
        <dbReference type="ARBA" id="ARBA00004651"/>
    </source>
</evidence>
<evidence type="ECO:0000313" key="7">
    <source>
        <dbReference type="EMBL" id="SHE75776.1"/>
    </source>
</evidence>
<accession>A0A1M4W3I0</accession>
<evidence type="ECO:0000256" key="2">
    <source>
        <dbReference type="ARBA" id="ARBA00022475"/>
    </source>
</evidence>
<evidence type="ECO:0000256" key="6">
    <source>
        <dbReference type="SAM" id="Phobius"/>
    </source>
</evidence>
<name>A0A1M4W3I0_9FIRM</name>
<feature type="transmembrane region" description="Helical" evidence="6">
    <location>
        <begin position="270"/>
        <end position="290"/>
    </location>
</feature>
<feature type="transmembrane region" description="Helical" evidence="6">
    <location>
        <begin position="56"/>
        <end position="73"/>
    </location>
</feature>
<protein>
    <submittedName>
        <fullName evidence="7">Branched-chain amino acid transport system / permease component</fullName>
    </submittedName>
</protein>
<feature type="transmembrane region" description="Helical" evidence="6">
    <location>
        <begin position="247"/>
        <end position="265"/>
    </location>
</feature>
<keyword evidence="3 6" id="KW-0812">Transmembrane</keyword>
<dbReference type="RefSeq" id="WP_073270134.1">
    <property type="nucleotide sequence ID" value="NZ_FQTU01000006.1"/>
</dbReference>
<feature type="transmembrane region" description="Helical" evidence="6">
    <location>
        <begin position="210"/>
        <end position="235"/>
    </location>
</feature>
<comment type="subcellular location">
    <subcellularLocation>
        <location evidence="1">Cell membrane</location>
        <topology evidence="1">Multi-pass membrane protein</topology>
    </subcellularLocation>
</comment>
<dbReference type="Pfam" id="PF02653">
    <property type="entry name" value="BPD_transp_2"/>
    <property type="match status" value="1"/>
</dbReference>
<reference evidence="7 8" key="1">
    <citation type="submission" date="2016-11" db="EMBL/GenBank/DDBJ databases">
        <authorList>
            <person name="Jaros S."/>
            <person name="Januszkiewicz K."/>
            <person name="Wedrychowicz H."/>
        </authorList>
    </citation>
    <scope>NUCLEOTIDE SEQUENCE [LARGE SCALE GENOMIC DNA]</scope>
    <source>
        <strain evidence="7 8">DSM 14828</strain>
    </source>
</reference>
<keyword evidence="5 6" id="KW-0472">Membrane</keyword>
<evidence type="ECO:0000256" key="5">
    <source>
        <dbReference type="ARBA" id="ARBA00023136"/>
    </source>
</evidence>
<dbReference type="STRING" id="1120975.SAMN02746064_01154"/>
<dbReference type="AlphaFoldDB" id="A0A1M4W3I0"/>
<dbReference type="GO" id="GO:0022857">
    <property type="term" value="F:transmembrane transporter activity"/>
    <property type="evidence" value="ECO:0007669"/>
    <property type="project" value="InterPro"/>
</dbReference>
<evidence type="ECO:0000256" key="3">
    <source>
        <dbReference type="ARBA" id="ARBA00022692"/>
    </source>
</evidence>
<keyword evidence="2" id="KW-1003">Cell membrane</keyword>
<dbReference type="OrthoDB" id="2047361at2"/>
<feature type="transmembrane region" description="Helical" evidence="6">
    <location>
        <begin position="168"/>
        <end position="189"/>
    </location>
</feature>
<dbReference type="Proteomes" id="UP000184251">
    <property type="component" value="Unassembled WGS sequence"/>
</dbReference>
<dbReference type="InterPro" id="IPR001851">
    <property type="entry name" value="ABC_transp_permease"/>
</dbReference>
<proteinExistence type="predicted"/>
<sequence>MEAKTKLSNTLKNALKVLAFPMMTYLIMEGLVYMLMGRHLITSTLDIRNLVRDTGISVMIAFALSLNLGSGRFDLSLGAQRLIATIIGGNIAISLGFGGIGILVVAMLFGLFSGFLVGIVFITFRVPPVILGIGMALIYESIAFAGSSGQGLRLFGVSDVQILVDPTFTILVLSIVTILIFALFTYSKFRYDMQAVKGSQKIAIASGINVFKHVVICYTIGGGLVAIAGIFSAAFTGSLTPVLGMSSNGTVISMAFPMFVGLYLARKSNVAIGIILGTLSLKFFSIGLTALRLSGALTSAINMIAFIGFLVFLANKDLPKRRKAELKRIKQVKEKKKQLMNDLIVEG</sequence>
<evidence type="ECO:0000256" key="4">
    <source>
        <dbReference type="ARBA" id="ARBA00022989"/>
    </source>
</evidence>
<keyword evidence="4 6" id="KW-1133">Transmembrane helix</keyword>
<evidence type="ECO:0000313" key="8">
    <source>
        <dbReference type="Proteomes" id="UP000184251"/>
    </source>
</evidence>
<keyword evidence="8" id="KW-1185">Reference proteome</keyword>
<dbReference type="GO" id="GO:0005886">
    <property type="term" value="C:plasma membrane"/>
    <property type="evidence" value="ECO:0007669"/>
    <property type="project" value="UniProtKB-SubCell"/>
</dbReference>
<organism evidence="7 8">
    <name type="scientific">Alkalibacter saccharofermentans DSM 14828</name>
    <dbReference type="NCBI Taxonomy" id="1120975"/>
    <lineage>
        <taxon>Bacteria</taxon>
        <taxon>Bacillati</taxon>
        <taxon>Bacillota</taxon>
        <taxon>Clostridia</taxon>
        <taxon>Eubacteriales</taxon>
        <taxon>Eubacteriaceae</taxon>
        <taxon>Alkalibacter</taxon>
    </lineage>
</organism>
<dbReference type="PANTHER" id="PTHR32196">
    <property type="entry name" value="ABC TRANSPORTER PERMEASE PROTEIN YPHD-RELATED-RELATED"/>
    <property type="match status" value="1"/>
</dbReference>